<proteinExistence type="predicted"/>
<protein>
    <recommendedName>
        <fullName evidence="1">Aminotransferase-like plant mobile domain-containing protein</fullName>
    </recommendedName>
</protein>
<dbReference type="Pfam" id="PF10536">
    <property type="entry name" value="PMD"/>
    <property type="match status" value="1"/>
</dbReference>
<dbReference type="EMBL" id="JAIVGD010000011">
    <property type="protein sequence ID" value="KAH0769474.1"/>
    <property type="molecule type" value="Genomic_DNA"/>
</dbReference>
<dbReference type="PANTHER" id="PTHR46033">
    <property type="entry name" value="PROTEIN MAIN-LIKE 2"/>
    <property type="match status" value="1"/>
</dbReference>
<feature type="domain" description="Aminotransferase-like plant mobile" evidence="1">
    <location>
        <begin position="36"/>
        <end position="112"/>
    </location>
</feature>
<evidence type="ECO:0000259" key="1">
    <source>
        <dbReference type="Pfam" id="PF10536"/>
    </source>
</evidence>
<dbReference type="InterPro" id="IPR019557">
    <property type="entry name" value="AminoTfrase-like_pln_mobile"/>
</dbReference>
<keyword evidence="3" id="KW-1185">Reference proteome</keyword>
<accession>A0ABQ7VLR9</accession>
<evidence type="ECO:0000313" key="3">
    <source>
        <dbReference type="Proteomes" id="UP000826656"/>
    </source>
</evidence>
<evidence type="ECO:0000313" key="2">
    <source>
        <dbReference type="EMBL" id="KAH0769474.1"/>
    </source>
</evidence>
<reference evidence="2 3" key="1">
    <citation type="journal article" date="2021" name="bioRxiv">
        <title>Chromosome-scale and haplotype-resolved genome assembly of a tetraploid potato cultivar.</title>
        <authorList>
            <person name="Sun H."/>
            <person name="Jiao W.-B."/>
            <person name="Krause K."/>
            <person name="Campoy J.A."/>
            <person name="Goel M."/>
            <person name="Folz-Donahue K."/>
            <person name="Kukat C."/>
            <person name="Huettel B."/>
            <person name="Schneeberger K."/>
        </authorList>
    </citation>
    <scope>NUCLEOTIDE SEQUENCE [LARGE SCALE GENOMIC DNA]</scope>
    <source>
        <strain evidence="2">SolTubOtavaFocal</strain>
        <tissue evidence="2">Leaves</tissue>
    </source>
</reference>
<comment type="caution">
    <text evidence="2">The sequence shown here is derived from an EMBL/GenBank/DDBJ whole genome shotgun (WGS) entry which is preliminary data.</text>
</comment>
<sequence>MRLTFADLFLSFRFGVGRGSCLYNHQLLCRMMGTDTESHHVLIPIRDQLDRMTKDQFRWTPYNEILHTLPRCCTVDEPLWMACVPMLCLEIVEVHAPDTVMRQFGRPQHVPAIPS</sequence>
<organism evidence="2 3">
    <name type="scientific">Solanum tuberosum</name>
    <name type="common">Potato</name>
    <dbReference type="NCBI Taxonomy" id="4113"/>
    <lineage>
        <taxon>Eukaryota</taxon>
        <taxon>Viridiplantae</taxon>
        <taxon>Streptophyta</taxon>
        <taxon>Embryophyta</taxon>
        <taxon>Tracheophyta</taxon>
        <taxon>Spermatophyta</taxon>
        <taxon>Magnoliopsida</taxon>
        <taxon>eudicotyledons</taxon>
        <taxon>Gunneridae</taxon>
        <taxon>Pentapetalae</taxon>
        <taxon>asterids</taxon>
        <taxon>lamiids</taxon>
        <taxon>Solanales</taxon>
        <taxon>Solanaceae</taxon>
        <taxon>Solanoideae</taxon>
        <taxon>Solaneae</taxon>
        <taxon>Solanum</taxon>
    </lineage>
</organism>
<name>A0ABQ7VLR9_SOLTU</name>
<dbReference type="PANTHER" id="PTHR46033:SF8">
    <property type="entry name" value="PROTEIN MAINTENANCE OF MERISTEMS-LIKE"/>
    <property type="match status" value="1"/>
</dbReference>
<gene>
    <name evidence="2" type="ORF">KY290_013455</name>
</gene>
<dbReference type="InterPro" id="IPR044824">
    <property type="entry name" value="MAIN-like"/>
</dbReference>
<dbReference type="Proteomes" id="UP000826656">
    <property type="component" value="Unassembled WGS sequence"/>
</dbReference>